<proteinExistence type="predicted"/>
<reference evidence="2" key="1">
    <citation type="submission" date="2020-11" db="EMBL/GenBank/DDBJ databases">
        <authorList>
            <person name="Tran Van P."/>
        </authorList>
    </citation>
    <scope>NUCLEOTIDE SEQUENCE</scope>
</reference>
<accession>A0A7R8W6F3</accession>
<feature type="compositionally biased region" description="Low complexity" evidence="1">
    <location>
        <begin position="54"/>
        <end position="72"/>
    </location>
</feature>
<dbReference type="AlphaFoldDB" id="A0A7R8W6F3"/>
<dbReference type="Pfam" id="PF00098">
    <property type="entry name" value="zf-CCHC"/>
    <property type="match status" value="1"/>
</dbReference>
<dbReference type="InterPro" id="IPR036875">
    <property type="entry name" value="Znf_CCHC_sf"/>
</dbReference>
<dbReference type="GO" id="GO:0003676">
    <property type="term" value="F:nucleic acid binding"/>
    <property type="evidence" value="ECO:0007669"/>
    <property type="project" value="InterPro"/>
</dbReference>
<feature type="region of interest" description="Disordered" evidence="1">
    <location>
        <begin position="1"/>
        <end position="96"/>
    </location>
</feature>
<dbReference type="SMART" id="SM00343">
    <property type="entry name" value="ZnF_C2HC"/>
    <property type="match status" value="1"/>
</dbReference>
<protein>
    <submittedName>
        <fullName evidence="2">Uncharacterized protein</fullName>
    </submittedName>
</protein>
<feature type="region of interest" description="Disordered" evidence="1">
    <location>
        <begin position="153"/>
        <end position="179"/>
    </location>
</feature>
<gene>
    <name evidence="2" type="ORF">CTOB1V02_LOCUS3774</name>
</gene>
<feature type="compositionally biased region" description="Polar residues" evidence="1">
    <location>
        <begin position="153"/>
        <end position="169"/>
    </location>
</feature>
<dbReference type="SUPFAM" id="SSF57756">
    <property type="entry name" value="Retrovirus zinc finger-like domains"/>
    <property type="match status" value="1"/>
</dbReference>
<organism evidence="2">
    <name type="scientific">Cyprideis torosa</name>
    <dbReference type="NCBI Taxonomy" id="163714"/>
    <lineage>
        <taxon>Eukaryota</taxon>
        <taxon>Metazoa</taxon>
        <taxon>Ecdysozoa</taxon>
        <taxon>Arthropoda</taxon>
        <taxon>Crustacea</taxon>
        <taxon>Oligostraca</taxon>
        <taxon>Ostracoda</taxon>
        <taxon>Podocopa</taxon>
        <taxon>Podocopida</taxon>
        <taxon>Cytherocopina</taxon>
        <taxon>Cytheroidea</taxon>
        <taxon>Cytherideidae</taxon>
        <taxon>Cyprideis</taxon>
    </lineage>
</organism>
<dbReference type="PROSITE" id="PS50158">
    <property type="entry name" value="ZF_CCHC"/>
    <property type="match status" value="1"/>
</dbReference>
<feature type="region of interest" description="Disordered" evidence="1">
    <location>
        <begin position="213"/>
        <end position="236"/>
    </location>
</feature>
<evidence type="ECO:0000256" key="1">
    <source>
        <dbReference type="SAM" id="MobiDB-lite"/>
    </source>
</evidence>
<dbReference type="InterPro" id="IPR001878">
    <property type="entry name" value="Znf_CCHC"/>
</dbReference>
<dbReference type="GO" id="GO:0008270">
    <property type="term" value="F:zinc ion binding"/>
    <property type="evidence" value="ECO:0007669"/>
    <property type="project" value="InterPro"/>
</dbReference>
<name>A0A7R8W6F3_9CRUS</name>
<dbReference type="EMBL" id="OB660674">
    <property type="protein sequence ID" value="CAD7225842.1"/>
    <property type="molecule type" value="Genomic_DNA"/>
</dbReference>
<feature type="compositionally biased region" description="Polar residues" evidence="1">
    <location>
        <begin position="73"/>
        <end position="94"/>
    </location>
</feature>
<evidence type="ECO:0000313" key="2">
    <source>
        <dbReference type="EMBL" id="CAD7225842.1"/>
    </source>
</evidence>
<sequence length="340" mass="37359">MLTNRPNAWGEHVRSNPRTTTTTEVRGRHLPALPKNRPSSFSALSSKLRDKAIGSSSSLRKSSVRLGVSSLREQQPSNRPGVSSTTDEPSSLQLSPPVEETQVVAQMDQEELTASQKLLMEALRVNVPVNAQLSASDLPVNAQLSLSVGRQAGPSLSAQNSRVHTSSLPLNPLLQSDGGDRKRTLKTAWIESVLGEHRNKPCSLEREEEQERFCSEGVPSRAPAANRESNVRKSTENYQRLNLKKKIFVRGKTSGKALRKKVPLTYNSLEKMLDNAVRGVSDDAAPRTMWSVFKSKWQKKFSGRRFACFNCGDEGHFQTACPLAKSDTSTHAATDGLGEL</sequence>